<evidence type="ECO:0000259" key="2">
    <source>
        <dbReference type="Pfam" id="PF01609"/>
    </source>
</evidence>
<keyword evidence="4" id="KW-1185">Reference proteome</keyword>
<feature type="domain" description="Transposase IS4-like" evidence="2">
    <location>
        <begin position="3"/>
        <end position="84"/>
    </location>
</feature>
<protein>
    <submittedName>
        <fullName evidence="3">Transposase</fullName>
    </submittedName>
</protein>
<dbReference type="InterPro" id="IPR002559">
    <property type="entry name" value="Transposase_11"/>
</dbReference>
<sequence>MWVVDGTLILVHDQQCTAKSKNYRRSVDVQIVCRARDRRVVAVGGAWPGNRNDVVVFRETLAKTLPDHPRLSGDGGYRGCDRIRTPRRGPDGRIIKDGGSPREVDTGLYAYAASVSVAECRAS</sequence>
<evidence type="ECO:0000313" key="4">
    <source>
        <dbReference type="Proteomes" id="UP001183809"/>
    </source>
</evidence>
<accession>A0ABU2U3T3</accession>
<dbReference type="RefSeq" id="WP_311699325.1">
    <property type="nucleotide sequence ID" value="NZ_JAVREY010000061.1"/>
</dbReference>
<dbReference type="EMBL" id="JAVREY010000061">
    <property type="protein sequence ID" value="MDT0467876.1"/>
    <property type="molecule type" value="Genomic_DNA"/>
</dbReference>
<dbReference type="Pfam" id="PF01609">
    <property type="entry name" value="DDE_Tnp_1"/>
    <property type="match status" value="1"/>
</dbReference>
<evidence type="ECO:0000256" key="1">
    <source>
        <dbReference type="SAM" id="MobiDB-lite"/>
    </source>
</evidence>
<organism evidence="3 4">
    <name type="scientific">Streptomyces gibsoniae</name>
    <dbReference type="NCBI Taxonomy" id="3075529"/>
    <lineage>
        <taxon>Bacteria</taxon>
        <taxon>Bacillati</taxon>
        <taxon>Actinomycetota</taxon>
        <taxon>Actinomycetes</taxon>
        <taxon>Kitasatosporales</taxon>
        <taxon>Streptomycetaceae</taxon>
        <taxon>Streptomyces</taxon>
    </lineage>
</organism>
<dbReference type="Proteomes" id="UP001183809">
    <property type="component" value="Unassembled WGS sequence"/>
</dbReference>
<comment type="caution">
    <text evidence="3">The sequence shown here is derived from an EMBL/GenBank/DDBJ whole genome shotgun (WGS) entry which is preliminary data.</text>
</comment>
<gene>
    <name evidence="3" type="ORF">RM764_33620</name>
</gene>
<proteinExistence type="predicted"/>
<reference evidence="4" key="1">
    <citation type="submission" date="2023-07" db="EMBL/GenBank/DDBJ databases">
        <title>30 novel species of actinomycetes from the DSMZ collection.</title>
        <authorList>
            <person name="Nouioui I."/>
        </authorList>
    </citation>
    <scope>NUCLEOTIDE SEQUENCE [LARGE SCALE GENOMIC DNA]</scope>
    <source>
        <strain evidence="4">DSM 41699</strain>
    </source>
</reference>
<name>A0ABU2U3T3_9ACTN</name>
<feature type="region of interest" description="Disordered" evidence="1">
    <location>
        <begin position="68"/>
        <end position="100"/>
    </location>
</feature>
<feature type="compositionally biased region" description="Basic and acidic residues" evidence="1">
    <location>
        <begin position="79"/>
        <end position="100"/>
    </location>
</feature>
<evidence type="ECO:0000313" key="3">
    <source>
        <dbReference type="EMBL" id="MDT0467876.1"/>
    </source>
</evidence>